<name>K3ZBB1_SETIT</name>
<evidence type="ECO:0000313" key="2">
    <source>
        <dbReference type="Proteomes" id="UP000004995"/>
    </source>
</evidence>
<reference evidence="2" key="1">
    <citation type="journal article" date="2012" name="Nat. Biotechnol.">
        <title>Reference genome sequence of the model plant Setaria.</title>
        <authorList>
            <person name="Bennetzen J.L."/>
            <person name="Schmutz J."/>
            <person name="Wang H."/>
            <person name="Percifield R."/>
            <person name="Hawkins J."/>
            <person name="Pontaroli A.C."/>
            <person name="Estep M."/>
            <person name="Feng L."/>
            <person name="Vaughn J.N."/>
            <person name="Grimwood J."/>
            <person name="Jenkins J."/>
            <person name="Barry K."/>
            <person name="Lindquist E."/>
            <person name="Hellsten U."/>
            <person name="Deshpande S."/>
            <person name="Wang X."/>
            <person name="Wu X."/>
            <person name="Mitros T."/>
            <person name="Triplett J."/>
            <person name="Yang X."/>
            <person name="Ye C.Y."/>
            <person name="Mauro-Herrera M."/>
            <person name="Wang L."/>
            <person name="Li P."/>
            <person name="Sharma M."/>
            <person name="Sharma R."/>
            <person name="Ronald P.C."/>
            <person name="Panaud O."/>
            <person name="Kellogg E.A."/>
            <person name="Brutnell T.P."/>
            <person name="Doust A.N."/>
            <person name="Tuskan G.A."/>
            <person name="Rokhsar D."/>
            <person name="Devos K.M."/>
        </authorList>
    </citation>
    <scope>NUCLEOTIDE SEQUENCE [LARGE SCALE GENOMIC DNA]</scope>
    <source>
        <strain evidence="2">cv. Yugu1</strain>
    </source>
</reference>
<dbReference type="AlphaFoldDB" id="K3ZBB1"/>
<evidence type="ECO:0000313" key="1">
    <source>
        <dbReference type="EnsemblPlants" id="KQL17180"/>
    </source>
</evidence>
<dbReference type="HOGENOM" id="CLU_2562719_0_0_1"/>
<dbReference type="EnsemblPlants" id="KQL17180">
    <property type="protein sequence ID" value="KQL17180"/>
    <property type="gene ID" value="SETIT_023832mg"/>
</dbReference>
<protein>
    <submittedName>
        <fullName evidence="1">Uncharacterized protein</fullName>
    </submittedName>
</protein>
<proteinExistence type="predicted"/>
<dbReference type="Proteomes" id="UP000004995">
    <property type="component" value="Unassembled WGS sequence"/>
</dbReference>
<sequence>MDGHQWRLEIASPISRQALGFVRSSWLRRGRPLDVIVVLSRRRSILIDARLLGWMIFSRFQSHSRTRFIYIQVWTERNPVII</sequence>
<dbReference type="InParanoid" id="K3ZBB1"/>
<accession>K3ZBB1</accession>
<dbReference type="EMBL" id="AGNK02002116">
    <property type="status" value="NOT_ANNOTATED_CDS"/>
    <property type="molecule type" value="Genomic_DNA"/>
</dbReference>
<reference evidence="1" key="2">
    <citation type="submission" date="2018-08" db="UniProtKB">
        <authorList>
            <consortium name="EnsemblPlants"/>
        </authorList>
    </citation>
    <scope>IDENTIFICATION</scope>
    <source>
        <strain evidence="1">Yugu1</strain>
    </source>
</reference>
<dbReference type="Gramene" id="KQL17180">
    <property type="protein sequence ID" value="KQL17180"/>
    <property type="gene ID" value="SETIT_023832mg"/>
</dbReference>
<keyword evidence="2" id="KW-1185">Reference proteome</keyword>
<organism evidence="1 2">
    <name type="scientific">Setaria italica</name>
    <name type="common">Foxtail millet</name>
    <name type="synonym">Panicum italicum</name>
    <dbReference type="NCBI Taxonomy" id="4555"/>
    <lineage>
        <taxon>Eukaryota</taxon>
        <taxon>Viridiplantae</taxon>
        <taxon>Streptophyta</taxon>
        <taxon>Embryophyta</taxon>
        <taxon>Tracheophyta</taxon>
        <taxon>Spermatophyta</taxon>
        <taxon>Magnoliopsida</taxon>
        <taxon>Liliopsida</taxon>
        <taxon>Poales</taxon>
        <taxon>Poaceae</taxon>
        <taxon>PACMAD clade</taxon>
        <taxon>Panicoideae</taxon>
        <taxon>Panicodae</taxon>
        <taxon>Paniceae</taxon>
        <taxon>Cenchrinae</taxon>
        <taxon>Setaria</taxon>
    </lineage>
</organism>